<gene>
    <name evidence="8" type="primary">cfr42IM</name>
    <name evidence="8" type="ORF">NITHO_760007</name>
</gene>
<dbReference type="SUPFAM" id="SSF53335">
    <property type="entry name" value="S-adenosyl-L-methionine-dependent methyltransferases"/>
    <property type="match status" value="1"/>
</dbReference>
<dbReference type="GO" id="GO:0032259">
    <property type="term" value="P:methylation"/>
    <property type="evidence" value="ECO:0007669"/>
    <property type="project" value="UniProtKB-KW"/>
</dbReference>
<dbReference type="InterPro" id="IPR001525">
    <property type="entry name" value="C5_MeTfrase"/>
</dbReference>
<name>I4EN65_9BACT</name>
<dbReference type="PRINTS" id="PR00105">
    <property type="entry name" value="C5METTRFRASE"/>
</dbReference>
<dbReference type="GO" id="GO:0003677">
    <property type="term" value="F:DNA binding"/>
    <property type="evidence" value="ECO:0007669"/>
    <property type="project" value="TreeGrafter"/>
</dbReference>
<dbReference type="GO" id="GO:0003886">
    <property type="term" value="F:DNA (cytosine-5-)-methyltransferase activity"/>
    <property type="evidence" value="ECO:0007669"/>
    <property type="project" value="UniProtKB-EC"/>
</dbReference>
<comment type="caution">
    <text evidence="8">The sequence shown here is derived from an EMBL/GenBank/DDBJ whole genome shotgun (WGS) entry which is preliminary data.</text>
</comment>
<dbReference type="Pfam" id="PF00145">
    <property type="entry name" value="DNA_methylase"/>
    <property type="match status" value="2"/>
</dbReference>
<dbReference type="GO" id="GO:0009307">
    <property type="term" value="P:DNA restriction-modification system"/>
    <property type="evidence" value="ECO:0007669"/>
    <property type="project" value="UniProtKB-KW"/>
</dbReference>
<dbReference type="EC" id="2.1.1.37" evidence="1"/>
<dbReference type="PROSITE" id="PS51679">
    <property type="entry name" value="SAM_MT_C5"/>
    <property type="match status" value="1"/>
</dbReference>
<keyword evidence="5" id="KW-0680">Restriction system</keyword>
<dbReference type="RefSeq" id="WP_008481769.1">
    <property type="nucleotide sequence ID" value="NZ_CAGS01000711.1"/>
</dbReference>
<sequence>MWSVELFTGAGGLALGTHRAGFRHLAVVELNHDACETLRLNCRRQAMTGADWRVIETDVRTLDYSAFPKHVDLLAGGAPCQPFSLGGKHAGETDPRNMFPEVFRAVAELQPRAFLLENVRGLTRESFLPYFEYIISRLRFPCVLPEPGEGWEEHKARLDEHLVSSADRNFSSPEPTDVRYDVKYKVIDVADFGVPQRRHRVFIVGFRRDLAVKWSFPERTHSQDALLYAQYVDESYWDEHGLKPRPVPERFAKRVAILRRMPKPMERRWRTVRDAISDLPEPVNYDKWPPLDNHSGIPDARAYKGHTGSLLDWPAKAIKAGDHGNPGGENMLRRSDGSVRYFTVRELARLQAFPDEWHFSGPWSETRRQLGNAVPVVIAEQLAAQIRHELLRVDQRVEIRKPELTLASAD</sequence>
<feature type="active site" evidence="7">
    <location>
        <position position="80"/>
    </location>
</feature>
<dbReference type="InterPro" id="IPR050390">
    <property type="entry name" value="C5-Methyltransferase"/>
</dbReference>
<dbReference type="EMBL" id="CAGS01000711">
    <property type="protein sequence ID" value="CCF86128.1"/>
    <property type="molecule type" value="Genomic_DNA"/>
</dbReference>
<accession>I4EN65</accession>
<dbReference type="Gene3D" id="3.40.50.150">
    <property type="entry name" value="Vaccinia Virus protein VP39"/>
    <property type="match status" value="1"/>
</dbReference>
<dbReference type="Proteomes" id="UP000004221">
    <property type="component" value="Unassembled WGS sequence"/>
</dbReference>
<comment type="similarity">
    <text evidence="7">Belongs to the class I-like SAM-binding methyltransferase superfamily. C5-methyltransferase family.</text>
</comment>
<dbReference type="InterPro" id="IPR029063">
    <property type="entry name" value="SAM-dependent_MTases_sf"/>
</dbReference>
<keyword evidence="9" id="KW-1185">Reference proteome</keyword>
<keyword evidence="4 7" id="KW-0949">S-adenosyl-L-methionine</keyword>
<organism evidence="8 9">
    <name type="scientific">Nitrolancea hollandica Lb</name>
    <dbReference type="NCBI Taxonomy" id="1129897"/>
    <lineage>
        <taxon>Bacteria</taxon>
        <taxon>Pseudomonadati</taxon>
        <taxon>Thermomicrobiota</taxon>
        <taxon>Thermomicrobia</taxon>
        <taxon>Sphaerobacterales</taxon>
        <taxon>Sphaerobacterineae</taxon>
        <taxon>Sphaerobacteraceae</taxon>
        <taxon>Nitrolancea</taxon>
    </lineage>
</organism>
<dbReference type="PANTHER" id="PTHR10629">
    <property type="entry name" value="CYTOSINE-SPECIFIC METHYLTRANSFERASE"/>
    <property type="match status" value="1"/>
</dbReference>
<evidence type="ECO:0000313" key="8">
    <source>
        <dbReference type="EMBL" id="CCF86128.1"/>
    </source>
</evidence>
<dbReference type="Gene3D" id="3.90.120.10">
    <property type="entry name" value="DNA Methylase, subunit A, domain 2"/>
    <property type="match status" value="1"/>
</dbReference>
<dbReference type="PANTHER" id="PTHR10629:SF52">
    <property type="entry name" value="DNA (CYTOSINE-5)-METHYLTRANSFERASE 1"/>
    <property type="match status" value="1"/>
</dbReference>
<evidence type="ECO:0000256" key="2">
    <source>
        <dbReference type="ARBA" id="ARBA00022603"/>
    </source>
</evidence>
<keyword evidence="3 7" id="KW-0808">Transferase</keyword>
<dbReference type="OrthoDB" id="9813719at2"/>
<dbReference type="REBASE" id="60407">
    <property type="entry name" value="M.NhoORF760007P"/>
</dbReference>
<proteinExistence type="inferred from homology"/>
<evidence type="ECO:0000256" key="4">
    <source>
        <dbReference type="ARBA" id="ARBA00022691"/>
    </source>
</evidence>
<evidence type="ECO:0000256" key="6">
    <source>
        <dbReference type="ARBA" id="ARBA00047422"/>
    </source>
</evidence>
<reference evidence="8 9" key="1">
    <citation type="journal article" date="2012" name="ISME J.">
        <title>Nitrification expanded: discovery, physiology and genomics of a nitrite-oxidizing bacterium from the phylum Chloroflexi.</title>
        <authorList>
            <person name="Sorokin D.Y."/>
            <person name="Lucker S."/>
            <person name="Vejmelkova D."/>
            <person name="Kostrikina N.A."/>
            <person name="Kleerebezem R."/>
            <person name="Rijpstra W.I."/>
            <person name="Damste J.S."/>
            <person name="Le Paslier D."/>
            <person name="Muyzer G."/>
            <person name="Wagner M."/>
            <person name="van Loosdrecht M.C."/>
            <person name="Daims H."/>
        </authorList>
    </citation>
    <scope>NUCLEOTIDE SEQUENCE [LARGE SCALE GENOMIC DNA]</scope>
    <source>
        <strain evidence="9">none</strain>
    </source>
</reference>
<keyword evidence="2 7" id="KW-0489">Methyltransferase</keyword>
<dbReference type="GO" id="GO:0044027">
    <property type="term" value="P:negative regulation of gene expression via chromosomal CpG island methylation"/>
    <property type="evidence" value="ECO:0007669"/>
    <property type="project" value="TreeGrafter"/>
</dbReference>
<evidence type="ECO:0000313" key="9">
    <source>
        <dbReference type="Proteomes" id="UP000004221"/>
    </source>
</evidence>
<evidence type="ECO:0000256" key="5">
    <source>
        <dbReference type="ARBA" id="ARBA00022747"/>
    </source>
</evidence>
<evidence type="ECO:0000256" key="1">
    <source>
        <dbReference type="ARBA" id="ARBA00011975"/>
    </source>
</evidence>
<comment type="catalytic activity">
    <reaction evidence="6">
        <text>a 2'-deoxycytidine in DNA + S-adenosyl-L-methionine = a 5-methyl-2'-deoxycytidine in DNA + S-adenosyl-L-homocysteine + H(+)</text>
        <dbReference type="Rhea" id="RHEA:13681"/>
        <dbReference type="Rhea" id="RHEA-COMP:11369"/>
        <dbReference type="Rhea" id="RHEA-COMP:11370"/>
        <dbReference type="ChEBI" id="CHEBI:15378"/>
        <dbReference type="ChEBI" id="CHEBI:57856"/>
        <dbReference type="ChEBI" id="CHEBI:59789"/>
        <dbReference type="ChEBI" id="CHEBI:85452"/>
        <dbReference type="ChEBI" id="CHEBI:85454"/>
        <dbReference type="EC" id="2.1.1.37"/>
    </reaction>
</comment>
<dbReference type="PROSITE" id="PS00094">
    <property type="entry name" value="C5_MTASE_1"/>
    <property type="match status" value="1"/>
</dbReference>
<dbReference type="AlphaFoldDB" id="I4EN65"/>
<evidence type="ECO:0000256" key="3">
    <source>
        <dbReference type="ARBA" id="ARBA00022679"/>
    </source>
</evidence>
<protein>
    <recommendedName>
        <fullName evidence="1">DNA (cytosine-5-)-methyltransferase</fullName>
        <ecNumber evidence="1">2.1.1.37</ecNumber>
    </recommendedName>
</protein>
<evidence type="ECO:0000256" key="7">
    <source>
        <dbReference type="PROSITE-ProRule" id="PRU01016"/>
    </source>
</evidence>
<dbReference type="InterPro" id="IPR018117">
    <property type="entry name" value="C5_DNA_meth_AS"/>
</dbReference>